<dbReference type="Gene3D" id="3.30.70.100">
    <property type="match status" value="1"/>
</dbReference>
<protein>
    <submittedName>
        <fullName evidence="2">Antibiotic biosynthesis monooxygenase</fullName>
    </submittedName>
</protein>
<dbReference type="PROSITE" id="PS51725">
    <property type="entry name" value="ABM"/>
    <property type="match status" value="1"/>
</dbReference>
<dbReference type="RefSeq" id="WP_244723803.1">
    <property type="nucleotide sequence ID" value="NZ_CP095072.1"/>
</dbReference>
<organism evidence="2 3">
    <name type="scientific">Gracilibacillus caseinilyticus</name>
    <dbReference type="NCBI Taxonomy" id="2932256"/>
    <lineage>
        <taxon>Bacteria</taxon>
        <taxon>Bacillati</taxon>
        <taxon>Bacillota</taxon>
        <taxon>Bacilli</taxon>
        <taxon>Bacillales</taxon>
        <taxon>Bacillaceae</taxon>
        <taxon>Gracilibacillus</taxon>
    </lineage>
</organism>
<keyword evidence="2" id="KW-0503">Monooxygenase</keyword>
<dbReference type="SUPFAM" id="SSF54909">
    <property type="entry name" value="Dimeric alpha+beta barrel"/>
    <property type="match status" value="1"/>
</dbReference>
<feature type="domain" description="ABM" evidence="1">
    <location>
        <begin position="2"/>
        <end position="94"/>
    </location>
</feature>
<dbReference type="InterPro" id="IPR007138">
    <property type="entry name" value="ABM_dom"/>
</dbReference>
<dbReference type="Proteomes" id="UP000831782">
    <property type="component" value="Chromosome"/>
</dbReference>
<dbReference type="Pfam" id="PF03992">
    <property type="entry name" value="ABM"/>
    <property type="match status" value="1"/>
</dbReference>
<evidence type="ECO:0000313" key="3">
    <source>
        <dbReference type="Proteomes" id="UP000831782"/>
    </source>
</evidence>
<dbReference type="PANTHER" id="PTHR33336">
    <property type="entry name" value="QUINOL MONOOXYGENASE YGIN-RELATED"/>
    <property type="match status" value="1"/>
</dbReference>
<keyword evidence="3" id="KW-1185">Reference proteome</keyword>
<name>A0ABY4F0V7_9BACI</name>
<gene>
    <name evidence="2" type="ORF">MUN88_09690</name>
</gene>
<accession>A0ABY4F0V7</accession>
<dbReference type="PANTHER" id="PTHR33336:SF3">
    <property type="entry name" value="ABM DOMAIN-CONTAINING PROTEIN"/>
    <property type="match status" value="1"/>
</dbReference>
<dbReference type="InterPro" id="IPR050744">
    <property type="entry name" value="AI-2_Isomerase_LsrG"/>
</dbReference>
<proteinExistence type="predicted"/>
<evidence type="ECO:0000259" key="1">
    <source>
        <dbReference type="PROSITE" id="PS51725"/>
    </source>
</evidence>
<dbReference type="InterPro" id="IPR011008">
    <property type="entry name" value="Dimeric_a/b-barrel"/>
</dbReference>
<keyword evidence="2" id="KW-0560">Oxidoreductase</keyword>
<reference evidence="2 3" key="1">
    <citation type="submission" date="2022-04" db="EMBL/GenBank/DDBJ databases">
        <title>Gracilibacillus sp. isolated from saltern.</title>
        <authorList>
            <person name="Won M."/>
            <person name="Lee C.-M."/>
            <person name="Woen H.-Y."/>
            <person name="Kwon S.-W."/>
        </authorList>
    </citation>
    <scope>NUCLEOTIDE SEQUENCE [LARGE SCALE GENOMIC DNA]</scope>
    <source>
        <strain evidence="2 3">SSWR10-1</strain>
    </source>
</reference>
<sequence>MIIIIARMQVDPLYLEDFKEKVNALIKASQAEKGNISYSLFKGVSQTNEFVMIEKWEGEEAIEAHNKSLHLKEFIAYTKKVLLQPLDIDKCYSI</sequence>
<evidence type="ECO:0000313" key="2">
    <source>
        <dbReference type="EMBL" id="UOQ50301.1"/>
    </source>
</evidence>
<dbReference type="GO" id="GO:0004497">
    <property type="term" value="F:monooxygenase activity"/>
    <property type="evidence" value="ECO:0007669"/>
    <property type="project" value="UniProtKB-KW"/>
</dbReference>
<dbReference type="EMBL" id="CP095072">
    <property type="protein sequence ID" value="UOQ50301.1"/>
    <property type="molecule type" value="Genomic_DNA"/>
</dbReference>